<dbReference type="InterPro" id="IPR000639">
    <property type="entry name" value="Epox_hydrolase-like"/>
</dbReference>
<dbReference type="OrthoDB" id="9780932at2"/>
<comment type="caution">
    <text evidence="3">The sequence shown here is derived from an EMBL/GenBank/DDBJ whole genome shotgun (WGS) entry which is preliminary data.</text>
</comment>
<dbReference type="PANTHER" id="PTHR43433">
    <property type="entry name" value="HYDROLASE, ALPHA/BETA FOLD FAMILY PROTEIN"/>
    <property type="match status" value="1"/>
</dbReference>
<protein>
    <submittedName>
        <fullName evidence="3">Alpha/beta hydrolase</fullName>
    </submittedName>
</protein>
<dbReference type="AlphaFoldDB" id="A0A259U2L7"/>
<dbReference type="Gene3D" id="3.40.50.1820">
    <property type="entry name" value="alpha/beta hydrolase"/>
    <property type="match status" value="1"/>
</dbReference>
<keyword evidence="4" id="KW-1185">Reference proteome</keyword>
<dbReference type="GO" id="GO:0016787">
    <property type="term" value="F:hydrolase activity"/>
    <property type="evidence" value="ECO:0007669"/>
    <property type="project" value="UniProtKB-KW"/>
</dbReference>
<keyword evidence="3" id="KW-0378">Hydrolase</keyword>
<gene>
    <name evidence="3" type="ORF">BSZ36_15675</name>
</gene>
<comment type="similarity">
    <text evidence="1">Belongs to the AB hydrolase superfamily. Bacterial non-heme haloperoxidase / perhydrolase family.</text>
</comment>
<dbReference type="InParanoid" id="A0A259U2L7"/>
<dbReference type="EMBL" id="MQWB01000001">
    <property type="protein sequence ID" value="OZC04293.1"/>
    <property type="molecule type" value="Genomic_DNA"/>
</dbReference>
<organism evidence="3 4">
    <name type="scientific">Rubricoccus marinus</name>
    <dbReference type="NCBI Taxonomy" id="716817"/>
    <lineage>
        <taxon>Bacteria</taxon>
        <taxon>Pseudomonadati</taxon>
        <taxon>Rhodothermota</taxon>
        <taxon>Rhodothermia</taxon>
        <taxon>Rhodothermales</taxon>
        <taxon>Rubricoccaceae</taxon>
        <taxon>Rubricoccus</taxon>
    </lineage>
</organism>
<accession>A0A259U2L7</accession>
<feature type="domain" description="AB hydrolase-1" evidence="2">
    <location>
        <begin position="27"/>
        <end position="264"/>
    </location>
</feature>
<evidence type="ECO:0000313" key="4">
    <source>
        <dbReference type="Proteomes" id="UP000216446"/>
    </source>
</evidence>
<dbReference type="InterPro" id="IPR000073">
    <property type="entry name" value="AB_hydrolase_1"/>
</dbReference>
<dbReference type="RefSeq" id="WP_094550602.1">
    <property type="nucleotide sequence ID" value="NZ_MQWB01000001.1"/>
</dbReference>
<dbReference type="FunFam" id="3.40.50.1820:FF:000205">
    <property type="entry name" value="Non-haem bromoperoxidase BPO-A2"/>
    <property type="match status" value="1"/>
</dbReference>
<dbReference type="FunCoup" id="A0A259U2L7">
    <property type="interactions" value="403"/>
</dbReference>
<evidence type="ECO:0000256" key="1">
    <source>
        <dbReference type="ARBA" id="ARBA00038128"/>
    </source>
</evidence>
<name>A0A259U2L7_9BACT</name>
<evidence type="ECO:0000313" key="3">
    <source>
        <dbReference type="EMBL" id="OZC04293.1"/>
    </source>
</evidence>
<dbReference type="PANTHER" id="PTHR43433:SF4">
    <property type="entry name" value="NON-HEME CHLOROPEROXIDASE-RELATED"/>
    <property type="match status" value="1"/>
</dbReference>
<sequence length="278" mass="30784">MPHFKTSSSSPEAEIYYQDCNPTGTETVVLIHGWPLSHRMWEYQVNALTEAGYRVIAYDRRGFGSSAFPWGGYDYDTLAADLYDLLAEVDVQNATIVGFSMGGGEVARYFGRYGSERVGKAVFVSSVAPFMLKTADNPDGVPQEVFDDMLANVKKDRPAFLDGFGKDFVNYDKLSDKVSEAILHYNGQIARMAQPYATQQCIPAFGTTDFRPDMAKIDVPTMFVHGDADQIVPLKVSAEQGHKMVSGSRLEVLKDAPHGLNDTHTEKLNSLLLDFLKS</sequence>
<dbReference type="Pfam" id="PF00561">
    <property type="entry name" value="Abhydrolase_1"/>
    <property type="match status" value="1"/>
</dbReference>
<reference evidence="3 4" key="1">
    <citation type="submission" date="2016-11" db="EMBL/GenBank/DDBJ databases">
        <title>Study of marine rhodopsin-containing bacteria.</title>
        <authorList>
            <person name="Yoshizawa S."/>
            <person name="Kumagai Y."/>
            <person name="Kogure K."/>
        </authorList>
    </citation>
    <scope>NUCLEOTIDE SEQUENCE [LARGE SCALE GENOMIC DNA]</scope>
    <source>
        <strain evidence="3 4">SG-29</strain>
    </source>
</reference>
<dbReference type="SUPFAM" id="SSF53474">
    <property type="entry name" value="alpha/beta-Hydrolases"/>
    <property type="match status" value="1"/>
</dbReference>
<dbReference type="InterPro" id="IPR050471">
    <property type="entry name" value="AB_hydrolase"/>
</dbReference>
<evidence type="ECO:0000259" key="2">
    <source>
        <dbReference type="Pfam" id="PF00561"/>
    </source>
</evidence>
<dbReference type="PRINTS" id="PR00412">
    <property type="entry name" value="EPOXHYDRLASE"/>
</dbReference>
<dbReference type="PRINTS" id="PR00111">
    <property type="entry name" value="ABHYDROLASE"/>
</dbReference>
<dbReference type="Proteomes" id="UP000216446">
    <property type="component" value="Unassembled WGS sequence"/>
</dbReference>
<dbReference type="InterPro" id="IPR029058">
    <property type="entry name" value="AB_hydrolase_fold"/>
</dbReference>
<proteinExistence type="inferred from homology"/>